<feature type="transmembrane region" description="Helical" evidence="1">
    <location>
        <begin position="12"/>
        <end position="30"/>
    </location>
</feature>
<evidence type="ECO:0000313" key="3">
    <source>
        <dbReference type="EMBL" id="MBZ0155577.1"/>
    </source>
</evidence>
<gene>
    <name evidence="3" type="ORF">K8I29_05090</name>
</gene>
<feature type="domain" description="Cbb3-type cytochrome c oxidase subunit CcoP N-terminal" evidence="2">
    <location>
        <begin position="6"/>
        <end position="32"/>
    </location>
</feature>
<keyword evidence="1" id="KW-1133">Transmembrane helix</keyword>
<protein>
    <recommendedName>
        <fullName evidence="2">Cbb3-type cytochrome c oxidase subunit CcoP N-terminal domain-containing protein</fullName>
    </recommendedName>
</protein>
<keyword evidence="1" id="KW-0812">Transmembrane</keyword>
<reference evidence="3" key="2">
    <citation type="submission" date="2021-08" db="EMBL/GenBank/DDBJ databases">
        <authorList>
            <person name="Dalcin Martins P."/>
        </authorList>
    </citation>
    <scope>NUCLEOTIDE SEQUENCE</scope>
    <source>
        <strain evidence="3">MAG_39</strain>
    </source>
</reference>
<dbReference type="Pfam" id="PF14715">
    <property type="entry name" value="FixP_N"/>
    <property type="match status" value="1"/>
</dbReference>
<dbReference type="EMBL" id="JAIOIV010000037">
    <property type="protein sequence ID" value="MBZ0155577.1"/>
    <property type="molecule type" value="Genomic_DNA"/>
</dbReference>
<keyword evidence="1" id="KW-0472">Membrane</keyword>
<dbReference type="InterPro" id="IPR032858">
    <property type="entry name" value="CcoP_N"/>
</dbReference>
<evidence type="ECO:0000313" key="4">
    <source>
        <dbReference type="Proteomes" id="UP000705867"/>
    </source>
</evidence>
<accession>A0A953J6L2</accession>
<name>A0A953J6L2_9BACT</name>
<proteinExistence type="predicted"/>
<evidence type="ECO:0000256" key="1">
    <source>
        <dbReference type="SAM" id="Phobius"/>
    </source>
</evidence>
<dbReference type="Proteomes" id="UP000705867">
    <property type="component" value="Unassembled WGS sequence"/>
</dbReference>
<dbReference type="AlphaFoldDB" id="A0A953J6L2"/>
<comment type="caution">
    <text evidence="3">The sequence shown here is derived from an EMBL/GenBank/DDBJ whole genome shotgun (WGS) entry which is preliminary data.</text>
</comment>
<organism evidence="3 4">
    <name type="scientific">Candidatus Nitrobium versatile</name>
    <dbReference type="NCBI Taxonomy" id="2884831"/>
    <lineage>
        <taxon>Bacteria</taxon>
        <taxon>Pseudomonadati</taxon>
        <taxon>Nitrospirota</taxon>
        <taxon>Nitrospiria</taxon>
        <taxon>Nitrospirales</taxon>
        <taxon>Nitrospiraceae</taxon>
        <taxon>Candidatus Nitrobium</taxon>
    </lineage>
</organism>
<reference evidence="3" key="1">
    <citation type="journal article" date="2021" name="bioRxiv">
        <title>Unraveling nitrogen, sulfur and carbon metabolic pathways and microbial community transcriptional responses to substrate deprivation and toxicity stresses in a bioreactor mimicking anoxic brackish coastal sediment conditions.</title>
        <authorList>
            <person name="Martins P.D."/>
            <person name="Echeveste M.J."/>
            <person name="Arshad A."/>
            <person name="Kurth J."/>
            <person name="Ouboter H."/>
            <person name="Jetten M.S.M."/>
            <person name="Welte C.U."/>
        </authorList>
    </citation>
    <scope>NUCLEOTIDE SEQUENCE</scope>
    <source>
        <strain evidence="3">MAG_39</strain>
    </source>
</reference>
<sequence length="51" mass="6159">MERKDTRTRLPLGWLLLFIGLILWGIWYSIMFTPEVSGWSQEGQYRESLRK</sequence>
<evidence type="ECO:0000259" key="2">
    <source>
        <dbReference type="Pfam" id="PF14715"/>
    </source>
</evidence>